<dbReference type="InterPro" id="IPR016136">
    <property type="entry name" value="DNA_helicase_N/primase_C"/>
</dbReference>
<dbReference type="InterPro" id="IPR007693">
    <property type="entry name" value="DNA_helicase_DnaB-like_N"/>
</dbReference>
<feature type="compositionally biased region" description="Low complexity" evidence="11">
    <location>
        <begin position="505"/>
        <end position="525"/>
    </location>
</feature>
<dbReference type="SUPFAM" id="SSF48024">
    <property type="entry name" value="N-terminal domain of DnaB helicase"/>
    <property type="match status" value="1"/>
</dbReference>
<reference evidence="13 14" key="1">
    <citation type="submission" date="2024-02" db="EMBL/GenBank/DDBJ databases">
        <title>Lysinimicrobium sediminis NBRC 112286.</title>
        <authorList>
            <person name="Ichikawa N."/>
            <person name="Katano-Makiyama Y."/>
            <person name="Hidaka K."/>
        </authorList>
    </citation>
    <scope>NUCLEOTIDE SEQUENCE [LARGE SCALE GENOMIC DNA]</scope>
    <source>
        <strain evidence="13 14">NBRC 112286</strain>
    </source>
</reference>
<comment type="similarity">
    <text evidence="1">Belongs to the helicase family. DnaB subfamily.</text>
</comment>
<evidence type="ECO:0000256" key="8">
    <source>
        <dbReference type="ARBA" id="ARBA00023235"/>
    </source>
</evidence>
<keyword evidence="5" id="KW-0347">Helicase</keyword>
<dbReference type="PANTHER" id="PTHR30153:SF2">
    <property type="entry name" value="REPLICATIVE DNA HELICASE"/>
    <property type="match status" value="1"/>
</dbReference>
<keyword evidence="14" id="KW-1185">Reference proteome</keyword>
<feature type="domain" description="SF4 helicase" evidence="12">
    <location>
        <begin position="201"/>
        <end position="473"/>
    </location>
</feature>
<feature type="compositionally biased region" description="Acidic residues" evidence="11">
    <location>
        <begin position="572"/>
        <end position="581"/>
    </location>
</feature>
<evidence type="ECO:0000256" key="4">
    <source>
        <dbReference type="ARBA" id="ARBA00022801"/>
    </source>
</evidence>
<evidence type="ECO:0000256" key="3">
    <source>
        <dbReference type="ARBA" id="ARBA00022741"/>
    </source>
</evidence>
<dbReference type="RefSeq" id="WP_345378729.1">
    <property type="nucleotide sequence ID" value="NZ_BAABRR010000003.1"/>
</dbReference>
<evidence type="ECO:0000256" key="6">
    <source>
        <dbReference type="ARBA" id="ARBA00022840"/>
    </source>
</evidence>
<dbReference type="InterPro" id="IPR027417">
    <property type="entry name" value="P-loop_NTPase"/>
</dbReference>
<protein>
    <recommendedName>
        <fullName evidence="9">DNA 5'-3' helicase</fullName>
        <ecNumber evidence="9">5.6.2.3</ecNumber>
    </recommendedName>
</protein>
<dbReference type="EMBL" id="BAABRR010000003">
    <property type="protein sequence ID" value="GAA5518415.1"/>
    <property type="molecule type" value="Genomic_DNA"/>
</dbReference>
<evidence type="ECO:0000256" key="7">
    <source>
        <dbReference type="ARBA" id="ARBA00023125"/>
    </source>
</evidence>
<comment type="catalytic activity">
    <reaction evidence="10">
        <text>ATP + H2O = ADP + phosphate + H(+)</text>
        <dbReference type="Rhea" id="RHEA:13065"/>
        <dbReference type="ChEBI" id="CHEBI:15377"/>
        <dbReference type="ChEBI" id="CHEBI:15378"/>
        <dbReference type="ChEBI" id="CHEBI:30616"/>
        <dbReference type="ChEBI" id="CHEBI:43474"/>
        <dbReference type="ChEBI" id="CHEBI:456216"/>
        <dbReference type="EC" id="5.6.2.3"/>
    </reaction>
</comment>
<dbReference type="Pfam" id="PF00772">
    <property type="entry name" value="DnaB"/>
    <property type="match status" value="1"/>
</dbReference>
<comment type="caution">
    <text evidence="13">The sequence shown here is derived from an EMBL/GenBank/DDBJ whole genome shotgun (WGS) entry which is preliminary data.</text>
</comment>
<feature type="region of interest" description="Disordered" evidence="11">
    <location>
        <begin position="1"/>
        <end position="24"/>
    </location>
</feature>
<evidence type="ECO:0000256" key="2">
    <source>
        <dbReference type="ARBA" id="ARBA00022705"/>
    </source>
</evidence>
<keyword evidence="2" id="KW-0235">DNA replication</keyword>
<evidence type="ECO:0000256" key="10">
    <source>
        <dbReference type="ARBA" id="ARBA00048954"/>
    </source>
</evidence>
<dbReference type="SUPFAM" id="SSF52540">
    <property type="entry name" value="P-loop containing nucleoside triphosphate hydrolases"/>
    <property type="match status" value="1"/>
</dbReference>
<keyword evidence="4" id="KW-0378">Hydrolase</keyword>
<dbReference type="Pfam" id="PF03796">
    <property type="entry name" value="DnaB_C"/>
    <property type="match status" value="1"/>
</dbReference>
<evidence type="ECO:0000256" key="1">
    <source>
        <dbReference type="ARBA" id="ARBA00008428"/>
    </source>
</evidence>
<dbReference type="EC" id="5.6.2.3" evidence="9"/>
<feature type="region of interest" description="Disordered" evidence="11">
    <location>
        <begin position="475"/>
        <end position="581"/>
    </location>
</feature>
<accession>A0ABP9WI12</accession>
<evidence type="ECO:0000313" key="14">
    <source>
        <dbReference type="Proteomes" id="UP001426770"/>
    </source>
</evidence>
<evidence type="ECO:0000313" key="13">
    <source>
        <dbReference type="EMBL" id="GAA5518415.1"/>
    </source>
</evidence>
<evidence type="ECO:0000256" key="9">
    <source>
        <dbReference type="ARBA" id="ARBA00044969"/>
    </source>
</evidence>
<dbReference type="Gene3D" id="3.40.50.300">
    <property type="entry name" value="P-loop containing nucleotide triphosphate hydrolases"/>
    <property type="match status" value="1"/>
</dbReference>
<keyword evidence="7" id="KW-0238">DNA-binding</keyword>
<evidence type="ECO:0000256" key="5">
    <source>
        <dbReference type="ARBA" id="ARBA00022806"/>
    </source>
</evidence>
<dbReference type="PROSITE" id="PS51199">
    <property type="entry name" value="SF4_HELICASE"/>
    <property type="match status" value="1"/>
</dbReference>
<evidence type="ECO:0000259" key="12">
    <source>
        <dbReference type="PROSITE" id="PS51199"/>
    </source>
</evidence>
<keyword evidence="8" id="KW-0413">Isomerase</keyword>
<evidence type="ECO:0000256" key="11">
    <source>
        <dbReference type="SAM" id="MobiDB-lite"/>
    </source>
</evidence>
<dbReference type="Gene3D" id="1.10.860.10">
    <property type="entry name" value="DNAb Helicase, Chain A"/>
    <property type="match status" value="1"/>
</dbReference>
<dbReference type="InterPro" id="IPR036185">
    <property type="entry name" value="DNA_heli_DnaB-like_N_sf"/>
</dbReference>
<dbReference type="Proteomes" id="UP001426770">
    <property type="component" value="Unassembled WGS sequence"/>
</dbReference>
<dbReference type="PANTHER" id="PTHR30153">
    <property type="entry name" value="REPLICATIVE DNA HELICASE DNAB"/>
    <property type="match status" value="1"/>
</dbReference>
<proteinExistence type="inferred from homology"/>
<organism evidence="13 14">
    <name type="scientific">Demequina sediminis</name>
    <dbReference type="NCBI Taxonomy" id="1930058"/>
    <lineage>
        <taxon>Bacteria</taxon>
        <taxon>Bacillati</taxon>
        <taxon>Actinomycetota</taxon>
        <taxon>Actinomycetes</taxon>
        <taxon>Micrococcales</taxon>
        <taxon>Demequinaceae</taxon>
        <taxon>Demequina</taxon>
    </lineage>
</organism>
<name>A0ABP9WI12_9MICO</name>
<keyword evidence="3" id="KW-0547">Nucleotide-binding</keyword>
<keyword evidence="6" id="KW-0067">ATP-binding</keyword>
<sequence>MTFTAQHDAPPYDPAYDSGPATSSSTEAFDVDAHVEAGILANLFNSPDDLNAVRDLITEDDFLEPRHAVTFAAMCAVVDNGKALTPTLVAQHLRAQNLLNAAGGTEALALLIDPQEASLYDAPADVFAEILRDNSLRRSLEGVGRELIRDAGVSSTTLAQDALSNAQSRLVEAQNRFAVGQNAEGDDRSALMQMMLDLESHARTDEGISTGIPALTEALNGGWKDRSLNVLAARPGVGKSMLACDFAREAAVTQGLRVLFFSLEMTRKELQVRLVSAQSQIPSKLIARNNVPDRDLPVVRTAIESIADAPLRILDDSAMTLADITREAYAAHQTEGVDLIVLDYLQLVRPGKDDAQAPRHVQVGNVANGLRTLAQRLEVPVIALAQLNRDVEKRGTGGSNKPRLSDLRESGAIEQEAATILFLHREESDDATDHTLATYSLSMPKNRFGEGHGGIPLLGRLEVAQFVPGEGKFPAATAESPALENTVPAPDWAVGDSVSPEPDTGAPVWGPGDPAGVPVDDVAPPTAVIEEAPTFAPAPVGSTEESDTPEDMPVNAPEDDQTESSEAQPPVDAEELLEQAW</sequence>
<gene>
    <name evidence="13" type="primary">radA_2</name>
    <name evidence="13" type="ORF">Lsed01_00842</name>
</gene>
<dbReference type="InterPro" id="IPR007694">
    <property type="entry name" value="DNA_helicase_DnaB-like_C"/>
</dbReference>